<dbReference type="InterPro" id="IPR021153">
    <property type="entry name" value="HrcA_C"/>
</dbReference>
<dbReference type="PANTHER" id="PTHR34824:SF1">
    <property type="entry name" value="HEAT-INDUCIBLE TRANSCRIPTION REPRESSOR HRCA"/>
    <property type="match status" value="1"/>
</dbReference>
<evidence type="ECO:0000256" key="2">
    <source>
        <dbReference type="ARBA" id="ARBA00023015"/>
    </source>
</evidence>
<feature type="domain" description="Winged helix-turn-helix transcription repressor HrcA DNA-binding" evidence="7">
    <location>
        <begin position="5"/>
        <end position="72"/>
    </location>
</feature>
<evidence type="ECO:0000256" key="3">
    <source>
        <dbReference type="ARBA" id="ARBA00023016"/>
    </source>
</evidence>
<dbReference type="Pfam" id="PF03444">
    <property type="entry name" value="WHD_HrcA"/>
    <property type="match status" value="1"/>
</dbReference>
<dbReference type="Gene3D" id="1.10.10.10">
    <property type="entry name" value="Winged helix-like DNA-binding domain superfamily/Winged helix DNA-binding domain"/>
    <property type="match status" value="1"/>
</dbReference>
<protein>
    <recommendedName>
        <fullName evidence="5">Heat-inducible transcription repressor HrcA</fullName>
    </recommendedName>
</protein>
<dbReference type="GO" id="GO:0045892">
    <property type="term" value="P:negative regulation of DNA-templated transcription"/>
    <property type="evidence" value="ECO:0007669"/>
    <property type="project" value="UniProtKB-UniRule"/>
</dbReference>
<comment type="function">
    <text evidence="5">Negative regulator of class I heat shock genes (grpE-dnaK-dnaJ and groELS operons). Prevents heat-shock induction of these operons.</text>
</comment>
<dbReference type="InterPro" id="IPR002571">
    <property type="entry name" value="HrcA"/>
</dbReference>
<dbReference type="InterPro" id="IPR005104">
    <property type="entry name" value="WHTH_HrcA_DNA-bd"/>
</dbReference>
<dbReference type="NCBIfam" id="TIGR00331">
    <property type="entry name" value="hrcA"/>
    <property type="match status" value="1"/>
</dbReference>
<gene>
    <name evidence="5" type="primary">hrcA</name>
    <name evidence="8" type="ORF">A2G96_06690</name>
</gene>
<evidence type="ECO:0000256" key="4">
    <source>
        <dbReference type="ARBA" id="ARBA00023163"/>
    </source>
</evidence>
<dbReference type="GO" id="GO:0003677">
    <property type="term" value="F:DNA binding"/>
    <property type="evidence" value="ECO:0007669"/>
    <property type="project" value="InterPro"/>
</dbReference>
<evidence type="ECO:0000313" key="8">
    <source>
        <dbReference type="EMBL" id="AMR77445.1"/>
    </source>
</evidence>
<evidence type="ECO:0000313" key="9">
    <source>
        <dbReference type="Proteomes" id="UP000075238"/>
    </source>
</evidence>
<dbReference type="STRING" id="1796606.A2G96_06690"/>
<dbReference type="SUPFAM" id="SSF55781">
    <property type="entry name" value="GAF domain-like"/>
    <property type="match status" value="1"/>
</dbReference>
<organism evidence="8 9">
    <name type="scientific">Cupriavidus nantongensis</name>
    <dbReference type="NCBI Taxonomy" id="1796606"/>
    <lineage>
        <taxon>Bacteria</taxon>
        <taxon>Pseudomonadati</taxon>
        <taxon>Pseudomonadota</taxon>
        <taxon>Betaproteobacteria</taxon>
        <taxon>Burkholderiales</taxon>
        <taxon>Burkholderiaceae</taxon>
        <taxon>Cupriavidus</taxon>
    </lineage>
</organism>
<accession>A0A142JH83</accession>
<evidence type="ECO:0000259" key="7">
    <source>
        <dbReference type="Pfam" id="PF03444"/>
    </source>
</evidence>
<comment type="similarity">
    <text evidence="5">Belongs to the HrcA family.</text>
</comment>
<dbReference type="PANTHER" id="PTHR34824">
    <property type="entry name" value="HEAT-INDUCIBLE TRANSCRIPTION REPRESSOR HRCA"/>
    <property type="match status" value="1"/>
</dbReference>
<proteinExistence type="inferred from homology"/>
<dbReference type="KEGG" id="cnan:A2G96_06690"/>
<dbReference type="InterPro" id="IPR036390">
    <property type="entry name" value="WH_DNA-bd_sf"/>
</dbReference>
<keyword evidence="3 5" id="KW-0346">Stress response</keyword>
<dbReference type="EMBL" id="CP014844">
    <property type="protein sequence ID" value="AMR77445.1"/>
    <property type="molecule type" value="Genomic_DNA"/>
</dbReference>
<dbReference type="Gene3D" id="3.30.450.40">
    <property type="match status" value="1"/>
</dbReference>
<sequence length="344" mass="38158">MDERSKTLLKTLIERYIAEGQPVGSRTLSKYSGLDLSPATIRNVMSDLEEMGFIASPHTSAGRIPTPRGYRLFVDSMLTAKPLERNADLAELTGQIQDQLGGQQLGPQRMITAAARTLSNLSHFAGVVMTPRRAQAFRQIEFMRLSDKRILLIIVSPEGDVQNRIIQTELPYTPAQLIEAANFFNSHYAGMSFDTVRSHLRLELQDLRRDMSQLMQAAVEAGSTAEDEDDDHVYISGERKLLEVDDLASSMDKLRRLFDVFEHKTSLLQLLDVSSHAQGVQIFIGGESQLVPIEDMAVITAPYEVDGQIVGTLGVIGPTRMAYERVIPIVDITARLLSSALSQN</sequence>
<evidence type="ECO:0000256" key="5">
    <source>
        <dbReference type="HAMAP-Rule" id="MF_00081"/>
    </source>
</evidence>
<reference evidence="8 9" key="1">
    <citation type="submission" date="2016-03" db="EMBL/GenBank/DDBJ databases">
        <title>Complete genome sequence of a novel chlorpyrifos degrading bacterium, Cupriavidus nantongensis sp. X1.</title>
        <authorList>
            <person name="Fang L."/>
        </authorList>
    </citation>
    <scope>NUCLEOTIDE SEQUENCE [LARGE SCALE GENOMIC DNA]</scope>
    <source>
        <strain evidence="8 9">X1</strain>
    </source>
</reference>
<keyword evidence="4 5" id="KW-0804">Transcription</keyword>
<keyword evidence="1 5" id="KW-0678">Repressor</keyword>
<dbReference type="AlphaFoldDB" id="A0A142JH83"/>
<keyword evidence="9" id="KW-1185">Reference proteome</keyword>
<dbReference type="GeneID" id="29761144"/>
<dbReference type="InterPro" id="IPR029016">
    <property type="entry name" value="GAF-like_dom_sf"/>
</dbReference>
<evidence type="ECO:0000256" key="1">
    <source>
        <dbReference type="ARBA" id="ARBA00022491"/>
    </source>
</evidence>
<evidence type="ECO:0000259" key="6">
    <source>
        <dbReference type="Pfam" id="PF01628"/>
    </source>
</evidence>
<dbReference type="OrthoDB" id="9783139at2"/>
<name>A0A142JH83_9BURK</name>
<feature type="domain" description="Heat-inducible transcription repressor HrcA C-terminal" evidence="6">
    <location>
        <begin position="109"/>
        <end position="327"/>
    </location>
</feature>
<dbReference type="HAMAP" id="MF_00081">
    <property type="entry name" value="HrcA"/>
    <property type="match status" value="1"/>
</dbReference>
<dbReference type="SUPFAM" id="SSF46785">
    <property type="entry name" value="Winged helix' DNA-binding domain"/>
    <property type="match status" value="1"/>
</dbReference>
<dbReference type="InterPro" id="IPR036388">
    <property type="entry name" value="WH-like_DNA-bd_sf"/>
</dbReference>
<dbReference type="RefSeq" id="WP_012352407.1">
    <property type="nucleotide sequence ID" value="NZ_CP014844.1"/>
</dbReference>
<keyword evidence="2 5" id="KW-0805">Transcription regulation</keyword>
<dbReference type="Proteomes" id="UP000075238">
    <property type="component" value="Chromosome 1"/>
</dbReference>
<dbReference type="Pfam" id="PF01628">
    <property type="entry name" value="HrcA"/>
    <property type="match status" value="1"/>
</dbReference>
<dbReference type="PIRSF" id="PIRSF005485">
    <property type="entry name" value="HrcA"/>
    <property type="match status" value="1"/>
</dbReference>